<name>A0A1B9IKW5_9TREE</name>
<feature type="compositionally biased region" description="Polar residues" evidence="1">
    <location>
        <begin position="1"/>
        <end position="11"/>
    </location>
</feature>
<dbReference type="AlphaFoldDB" id="A0A1B9IKW5"/>
<proteinExistence type="predicted"/>
<reference evidence="3" key="2">
    <citation type="submission" date="2013-12" db="EMBL/GenBank/DDBJ databases">
        <title>Evolution of pathogenesis and genome organization in the Tremellales.</title>
        <authorList>
            <person name="Cuomo C."/>
            <person name="Litvintseva A."/>
            <person name="Heitman J."/>
            <person name="Chen Y."/>
            <person name="Sun S."/>
            <person name="Springer D."/>
            <person name="Dromer F."/>
            <person name="Young S."/>
            <person name="Zeng Q."/>
            <person name="Chapman S."/>
            <person name="Gujja S."/>
            <person name="Saif S."/>
            <person name="Birren B."/>
        </authorList>
    </citation>
    <scope>NUCLEOTIDE SEQUENCE [LARGE SCALE GENOMIC DNA]</scope>
    <source>
        <strain evidence="3">CBS 10435</strain>
    </source>
</reference>
<sequence>MTPSGTPSQLILKSHSPPSSPSSSSPYSPLKDCRPLFALTQSLPDDLKLQIFDILSTSFQDLKTLTRLSQNSYDRYAPSLYKRLHIKSYDVPIKMRLMNPKYRKGYHPFTQEDEKAYKRYKERRMGIMEYCESLRFVNENDIRATLGLVCEFFSGRKIPESDECSNGSTARVFGNVKYLIFQGKCSIMNSEIAYKDSNKVYSSKLLWKMLNPTHICIDDSSIPDDVMSLDFSTLEYCRYLQSNRRNWTDISSATLHSIVHGVVKFDEKVDQRIFFKAIDRSRPHPQPRRNHRQVVLNEDYLTTLTVLSRTSDDDTTKKIEILNCPNNSDDVLLHRQLEGLSPIDGVIELFGGEEGEACVCCGKR</sequence>
<evidence type="ECO:0000313" key="2">
    <source>
        <dbReference type="EMBL" id="OCF56010.1"/>
    </source>
</evidence>
<keyword evidence="3" id="KW-1185">Reference proteome</keyword>
<feature type="region of interest" description="Disordered" evidence="1">
    <location>
        <begin position="1"/>
        <end position="28"/>
    </location>
</feature>
<reference evidence="2 3" key="1">
    <citation type="submission" date="2013-07" db="EMBL/GenBank/DDBJ databases">
        <title>The Genome Sequence of Kwoniella mangroviensis CBS10435.</title>
        <authorList>
            <consortium name="The Broad Institute Genome Sequencing Platform"/>
            <person name="Cuomo C."/>
            <person name="Litvintseva A."/>
            <person name="Chen Y."/>
            <person name="Heitman J."/>
            <person name="Sun S."/>
            <person name="Springer D."/>
            <person name="Dromer F."/>
            <person name="Young S.K."/>
            <person name="Zeng Q."/>
            <person name="Gargeya S."/>
            <person name="Fitzgerald M."/>
            <person name="Abouelleil A."/>
            <person name="Alvarado L."/>
            <person name="Berlin A.M."/>
            <person name="Chapman S.B."/>
            <person name="Dewar J."/>
            <person name="Goldberg J."/>
            <person name="Griggs A."/>
            <person name="Gujja S."/>
            <person name="Hansen M."/>
            <person name="Howarth C."/>
            <person name="Imamovic A."/>
            <person name="Larimer J."/>
            <person name="McCowan C."/>
            <person name="Murphy C."/>
            <person name="Pearson M."/>
            <person name="Priest M."/>
            <person name="Roberts A."/>
            <person name="Saif S."/>
            <person name="Shea T."/>
            <person name="Sykes S."/>
            <person name="Wortman J."/>
            <person name="Nusbaum C."/>
            <person name="Birren B."/>
        </authorList>
    </citation>
    <scope>NUCLEOTIDE SEQUENCE [LARGE SCALE GENOMIC DNA]</scope>
    <source>
        <strain evidence="2 3">CBS 10435</strain>
    </source>
</reference>
<feature type="compositionally biased region" description="Low complexity" evidence="1">
    <location>
        <begin position="14"/>
        <end position="28"/>
    </location>
</feature>
<evidence type="ECO:0000256" key="1">
    <source>
        <dbReference type="SAM" id="MobiDB-lite"/>
    </source>
</evidence>
<accession>A0A1B9IKW5</accession>
<protein>
    <submittedName>
        <fullName evidence="2">Uncharacterized protein</fullName>
    </submittedName>
</protein>
<dbReference type="EMBL" id="KI669465">
    <property type="protein sequence ID" value="OCF56010.1"/>
    <property type="molecule type" value="Genomic_DNA"/>
</dbReference>
<dbReference type="OrthoDB" id="2564791at2759"/>
<gene>
    <name evidence="2" type="ORF">L486_06767</name>
</gene>
<organism evidence="2 3">
    <name type="scientific">Kwoniella mangroviensis CBS 10435</name>
    <dbReference type="NCBI Taxonomy" id="1331196"/>
    <lineage>
        <taxon>Eukaryota</taxon>
        <taxon>Fungi</taxon>
        <taxon>Dikarya</taxon>
        <taxon>Basidiomycota</taxon>
        <taxon>Agaricomycotina</taxon>
        <taxon>Tremellomycetes</taxon>
        <taxon>Tremellales</taxon>
        <taxon>Cryptococcaceae</taxon>
        <taxon>Kwoniella</taxon>
    </lineage>
</organism>
<evidence type="ECO:0000313" key="3">
    <source>
        <dbReference type="Proteomes" id="UP000092583"/>
    </source>
</evidence>
<dbReference type="Proteomes" id="UP000092583">
    <property type="component" value="Unassembled WGS sequence"/>
</dbReference>